<evidence type="ECO:0008006" key="3">
    <source>
        <dbReference type="Google" id="ProtNLM"/>
    </source>
</evidence>
<evidence type="ECO:0000313" key="2">
    <source>
        <dbReference type="Proteomes" id="UP000730618"/>
    </source>
</evidence>
<protein>
    <recommendedName>
        <fullName evidence="3">HAD family hydrolase</fullName>
    </recommendedName>
</protein>
<evidence type="ECO:0000313" key="1">
    <source>
        <dbReference type="EMBL" id="CAG7618222.1"/>
    </source>
</evidence>
<dbReference type="RefSeq" id="WP_218096857.1">
    <property type="nucleotide sequence ID" value="NZ_CAJVCE010000001.1"/>
</dbReference>
<dbReference type="Proteomes" id="UP000730618">
    <property type="component" value="Unassembled WGS sequence"/>
</dbReference>
<comment type="caution">
    <text evidence="1">The sequence shown here is derived from an EMBL/GenBank/DDBJ whole genome shotgun (WGS) entry which is preliminary data.</text>
</comment>
<dbReference type="PANTHER" id="PTHR47478:SF1">
    <property type="entry name" value="PYRIMIDINE 5'-NUCLEOTIDASE YJJG"/>
    <property type="match status" value="1"/>
</dbReference>
<dbReference type="PANTHER" id="PTHR47478">
    <property type="match status" value="1"/>
</dbReference>
<dbReference type="Pfam" id="PF13242">
    <property type="entry name" value="Hydrolase_like"/>
    <property type="match status" value="1"/>
</dbReference>
<sequence>MPSSFKPNATFFERLLSKLKLGPHEVVYVGDSPVDDIEGSAQAGIRNIWVNRKRDTFTGAIVPTYECADLHSILEWIYSDPTH</sequence>
<accession>A0ABM8VB29</accession>
<gene>
    <name evidence="1" type="ORF">PAECIP111802_00497</name>
</gene>
<name>A0ABM8VB29_9BACL</name>
<organism evidence="1 2">
    <name type="scientific">Paenibacillus allorhizosphaerae</name>
    <dbReference type="NCBI Taxonomy" id="2849866"/>
    <lineage>
        <taxon>Bacteria</taxon>
        <taxon>Bacillati</taxon>
        <taxon>Bacillota</taxon>
        <taxon>Bacilli</taxon>
        <taxon>Bacillales</taxon>
        <taxon>Paenibacillaceae</taxon>
        <taxon>Paenibacillus</taxon>
    </lineage>
</organism>
<reference evidence="1 2" key="1">
    <citation type="submission" date="2021-06" db="EMBL/GenBank/DDBJ databases">
        <authorList>
            <person name="Criscuolo A."/>
        </authorList>
    </citation>
    <scope>NUCLEOTIDE SEQUENCE [LARGE SCALE GENOMIC DNA]</scope>
    <source>
        <strain evidence="2">CIP 111802</strain>
    </source>
</reference>
<dbReference type="EMBL" id="CAJVCE010000001">
    <property type="protein sequence ID" value="CAG7618222.1"/>
    <property type="molecule type" value="Genomic_DNA"/>
</dbReference>
<proteinExistence type="predicted"/>
<keyword evidence="2" id="KW-1185">Reference proteome</keyword>
<dbReference type="InterPro" id="IPR052550">
    <property type="entry name" value="Pyrimidine_5'-ntase_YjjG"/>
</dbReference>